<name>A0AAV1KU72_9NEOP</name>
<keyword evidence="9" id="KW-1185">Reference proteome</keyword>
<evidence type="ECO:0000256" key="4">
    <source>
        <dbReference type="ARBA" id="ARBA00023163"/>
    </source>
</evidence>
<feature type="domain" description="Myb-like" evidence="7">
    <location>
        <begin position="11"/>
        <end position="84"/>
    </location>
</feature>
<dbReference type="PANTHER" id="PTHR21411">
    <property type="entry name" value="APONTIC"/>
    <property type="match status" value="1"/>
</dbReference>
<evidence type="ECO:0000256" key="6">
    <source>
        <dbReference type="SAM" id="MobiDB-lite"/>
    </source>
</evidence>
<feature type="compositionally biased region" description="Acidic residues" evidence="6">
    <location>
        <begin position="150"/>
        <end position="164"/>
    </location>
</feature>
<comment type="function">
    <text evidence="5">Involved in transvection phenomena (= synapsis-dependent gene expression), where the synaptic pairing of chromosomes carrying genes with which zeste interacts influences the expression of these genes. Zeste binds to DNA and stimulates transcription from a nearby promoter.</text>
</comment>
<feature type="region of interest" description="Disordered" evidence="6">
    <location>
        <begin position="277"/>
        <end position="304"/>
    </location>
</feature>
<dbReference type="AlphaFoldDB" id="A0AAV1KU72"/>
<dbReference type="Pfam" id="PF13873">
    <property type="entry name" value="Myb_DNA-bind_5"/>
    <property type="match status" value="2"/>
</dbReference>
<evidence type="ECO:0000256" key="1">
    <source>
        <dbReference type="ARBA" id="ARBA00011764"/>
    </source>
</evidence>
<evidence type="ECO:0000313" key="9">
    <source>
        <dbReference type="Proteomes" id="UP001314205"/>
    </source>
</evidence>
<organism evidence="8 9">
    <name type="scientific">Parnassius mnemosyne</name>
    <name type="common">clouded apollo</name>
    <dbReference type="NCBI Taxonomy" id="213953"/>
    <lineage>
        <taxon>Eukaryota</taxon>
        <taxon>Metazoa</taxon>
        <taxon>Ecdysozoa</taxon>
        <taxon>Arthropoda</taxon>
        <taxon>Hexapoda</taxon>
        <taxon>Insecta</taxon>
        <taxon>Pterygota</taxon>
        <taxon>Neoptera</taxon>
        <taxon>Endopterygota</taxon>
        <taxon>Lepidoptera</taxon>
        <taxon>Glossata</taxon>
        <taxon>Ditrysia</taxon>
        <taxon>Papilionoidea</taxon>
        <taxon>Papilionidae</taxon>
        <taxon>Parnassiinae</taxon>
        <taxon>Parnassini</taxon>
        <taxon>Parnassius</taxon>
        <taxon>Driopa</taxon>
    </lineage>
</organism>
<accession>A0AAV1KU72</accession>
<dbReference type="InterPro" id="IPR028002">
    <property type="entry name" value="Myb_DNA-bind_5"/>
</dbReference>
<comment type="caution">
    <text evidence="8">The sequence shown here is derived from an EMBL/GenBank/DDBJ whole genome shotgun (WGS) entry which is preliminary data.</text>
</comment>
<dbReference type="InterPro" id="IPR001005">
    <property type="entry name" value="SANT/Myb"/>
</dbReference>
<dbReference type="PROSITE" id="PS50090">
    <property type="entry name" value="MYB_LIKE"/>
    <property type="match status" value="1"/>
</dbReference>
<sequence>MDDEHKKDKSSVSHRSPTFSKEEIKALVNIIEKYKSIILNKSTSAAASHAKEVTWNKIAKMFNNQGFKYSRSADSLKTKWENLKKDARKLSKNLMDIKYSEFNDLTSQILSMMCEAEKSGNALEIPPILDDDLNDTDQKDKTNTSNTYWEDSEEKESDNSDGDMDTGRSNRSLNFSPQECSLLLQCVREEKKNIFCKESTGKAIQMKNSAWTRITDSFNKRSPQKRSTKVLHTKFNNMKRMAKTIRLKQYLQSSCHERLEDVNKKIKSEPILEYKTDIDVTRNDEEEDSDDNNECNKQNNLDPLDTVLNGDSGIASVIFCTASTAPAAFQEPMSHFGSWSPSDSKDVVNLKLKLLNYQMETAKMERKRVEDAMQAEAAARESSALERSLRIRAARLEAVAAEMKFPSTHPALQYTFEESRAQQYLEQYNHT</sequence>
<comment type="subunit">
    <text evidence="1">Self-associates forming complexes of several hundred monomers.</text>
</comment>
<dbReference type="PANTHER" id="PTHR21411:SF0">
    <property type="entry name" value="REGULATORY PROTEIN ZESTE"/>
    <property type="match status" value="1"/>
</dbReference>
<dbReference type="EMBL" id="CAVLGL010000080">
    <property type="protein sequence ID" value="CAK1586060.1"/>
    <property type="molecule type" value="Genomic_DNA"/>
</dbReference>
<evidence type="ECO:0000256" key="2">
    <source>
        <dbReference type="ARBA" id="ARBA00016807"/>
    </source>
</evidence>
<evidence type="ECO:0000256" key="5">
    <source>
        <dbReference type="ARBA" id="ARBA00025466"/>
    </source>
</evidence>
<evidence type="ECO:0000313" key="8">
    <source>
        <dbReference type="EMBL" id="CAK1586060.1"/>
    </source>
</evidence>
<reference evidence="8 9" key="1">
    <citation type="submission" date="2023-11" db="EMBL/GenBank/DDBJ databases">
        <authorList>
            <person name="Hedman E."/>
            <person name="Englund M."/>
            <person name="Stromberg M."/>
            <person name="Nyberg Akerstrom W."/>
            <person name="Nylinder S."/>
            <person name="Jareborg N."/>
            <person name="Kallberg Y."/>
            <person name="Kronander E."/>
        </authorList>
    </citation>
    <scope>NUCLEOTIDE SEQUENCE [LARGE SCALE GENOMIC DNA]</scope>
</reference>
<keyword evidence="4" id="KW-0804">Transcription</keyword>
<feature type="compositionally biased region" description="Acidic residues" evidence="6">
    <location>
        <begin position="284"/>
        <end position="293"/>
    </location>
</feature>
<gene>
    <name evidence="8" type="ORF">PARMNEM_LOCUS7064</name>
</gene>
<proteinExistence type="predicted"/>
<dbReference type="Proteomes" id="UP001314205">
    <property type="component" value="Unassembled WGS sequence"/>
</dbReference>
<evidence type="ECO:0000259" key="7">
    <source>
        <dbReference type="PROSITE" id="PS50090"/>
    </source>
</evidence>
<dbReference type="Gene3D" id="1.10.10.60">
    <property type="entry name" value="Homeodomain-like"/>
    <property type="match status" value="1"/>
</dbReference>
<dbReference type="CDD" id="cd00167">
    <property type="entry name" value="SANT"/>
    <property type="match status" value="1"/>
</dbReference>
<evidence type="ECO:0000256" key="3">
    <source>
        <dbReference type="ARBA" id="ARBA00023015"/>
    </source>
</evidence>
<feature type="region of interest" description="Disordered" evidence="6">
    <location>
        <begin position="125"/>
        <end position="172"/>
    </location>
</feature>
<keyword evidence="3" id="KW-0805">Transcription regulation</keyword>
<protein>
    <recommendedName>
        <fullName evidence="2">Regulatory protein zeste</fullName>
    </recommendedName>
</protein>
<dbReference type="SMART" id="SM00717">
    <property type="entry name" value="SANT"/>
    <property type="match status" value="2"/>
</dbReference>